<feature type="domain" description="GRDP C2" evidence="1">
    <location>
        <begin position="307"/>
        <end position="422"/>
    </location>
</feature>
<proteinExistence type="predicted"/>
<gene>
    <name evidence="2" type="ORF">QVD17_09188</name>
</gene>
<reference evidence="2" key="1">
    <citation type="journal article" date="2023" name="bioRxiv">
        <title>Improved chromosome-level genome assembly for marigold (Tagetes erecta).</title>
        <authorList>
            <person name="Jiang F."/>
            <person name="Yuan L."/>
            <person name="Wang S."/>
            <person name="Wang H."/>
            <person name="Xu D."/>
            <person name="Wang A."/>
            <person name="Fan W."/>
        </authorList>
    </citation>
    <scope>NUCLEOTIDE SEQUENCE</scope>
    <source>
        <strain evidence="2">WSJ</strain>
        <tissue evidence="2">Leaf</tissue>
    </source>
</reference>
<dbReference type="Pfam" id="PF25334">
    <property type="entry name" value="C2_GRDP"/>
    <property type="match status" value="1"/>
</dbReference>
<protein>
    <recommendedName>
        <fullName evidence="1">GRDP C2 domain-containing protein</fullName>
    </recommendedName>
</protein>
<dbReference type="PANTHER" id="PTHR34365:SF15">
    <property type="entry name" value="GLYCINE-RICH DOMAIN-CONTAINING PROTEIN 1"/>
    <property type="match status" value="1"/>
</dbReference>
<dbReference type="EMBL" id="JAUHHV010000002">
    <property type="protein sequence ID" value="KAK1432293.1"/>
    <property type="molecule type" value="Genomic_DNA"/>
</dbReference>
<dbReference type="Pfam" id="PF07173">
    <property type="entry name" value="GRDP-like"/>
    <property type="match status" value="1"/>
</dbReference>
<evidence type="ECO:0000313" key="2">
    <source>
        <dbReference type="EMBL" id="KAK1432293.1"/>
    </source>
</evidence>
<dbReference type="PANTHER" id="PTHR34365">
    <property type="entry name" value="ENOLASE (DUF1399)"/>
    <property type="match status" value="1"/>
</dbReference>
<evidence type="ECO:0000259" key="1">
    <source>
        <dbReference type="Pfam" id="PF25334"/>
    </source>
</evidence>
<name>A0AAD8L3F9_TARER</name>
<dbReference type="InterPro" id="IPR057458">
    <property type="entry name" value="GRDP_C2"/>
</dbReference>
<evidence type="ECO:0000313" key="3">
    <source>
        <dbReference type="Proteomes" id="UP001229421"/>
    </source>
</evidence>
<dbReference type="InterPro" id="IPR009836">
    <property type="entry name" value="GRDP-like"/>
</dbReference>
<comment type="caution">
    <text evidence="2">The sequence shown here is derived from an EMBL/GenBank/DDBJ whole genome shotgun (WGS) entry which is preliminary data.</text>
</comment>
<dbReference type="Proteomes" id="UP001229421">
    <property type="component" value="Unassembled WGS sequence"/>
</dbReference>
<sequence>MEKWEDPEWVEAQKIVITTDLVAAAKKHLKFLKVVDENGKLYDGRALQRAIFRYKYCWLPLLANCSRSKVRELQIIVPLECEWIWHCHRLNPVRYMADCKELFGMILDPCTIVISSVEGSCKKITEELWNTTYPEEPYELDFDDCFDDDSHNRQSGSASIKYDLASAVKRQSSFYNQVSRSFMKEDIYLEGAIERYKGFLHMIRRNKQMKSKSFCVPTYDIDLIWHTHQLHPLSYCNDMMCLLGNVLDHDDKDSDRTKGQKLDIGFSQTTKRWKEMFSSRYWRAGAMYMPHVRTQSHCINSSQSSEIMFVEVMVEVIEMRSLPSKHIGNFVLSIGKKQQDMLLKDKQHLSICKESEETQAVLFMCEPKGVLLFDLLDGSSKSLGTCGISLSKLDSKLATPTWFTFESDTSTPITLGIVISTTQPSPIQHVVTKSEHNDSGHFTGIIGSVWTKGGVCSGGGGGCGGGGGGGGGGCRASCGGCRSSCGGGGCNAK</sequence>
<dbReference type="AlphaFoldDB" id="A0AAD8L3F9"/>
<accession>A0AAD8L3F9</accession>
<organism evidence="2 3">
    <name type="scientific">Tagetes erecta</name>
    <name type="common">African marigold</name>
    <dbReference type="NCBI Taxonomy" id="13708"/>
    <lineage>
        <taxon>Eukaryota</taxon>
        <taxon>Viridiplantae</taxon>
        <taxon>Streptophyta</taxon>
        <taxon>Embryophyta</taxon>
        <taxon>Tracheophyta</taxon>
        <taxon>Spermatophyta</taxon>
        <taxon>Magnoliopsida</taxon>
        <taxon>eudicotyledons</taxon>
        <taxon>Gunneridae</taxon>
        <taxon>Pentapetalae</taxon>
        <taxon>asterids</taxon>
        <taxon>campanulids</taxon>
        <taxon>Asterales</taxon>
        <taxon>Asteraceae</taxon>
        <taxon>Asteroideae</taxon>
        <taxon>Heliantheae alliance</taxon>
        <taxon>Tageteae</taxon>
        <taxon>Tagetes</taxon>
    </lineage>
</organism>
<keyword evidence="3" id="KW-1185">Reference proteome</keyword>